<sequence length="149" mass="16906">MKNNEINTREVAYMTRINNGFVRPANNSVNKINLITAAAYTHIAAFCKRRSTSCAAAYVLGSIDRVAGTACCMQLYVYVVQARIYVFHNHLNVKVLLLLLPLLRLLVHFAKLGNFVKLLHADEEPGLVLGEQRKTISLVFYSMQWNFMK</sequence>
<comment type="caution">
    <text evidence="1">The sequence shown here is derived from an EMBL/GenBank/DDBJ whole genome shotgun (WGS) entry which is preliminary data.</text>
</comment>
<gene>
    <name evidence="1" type="ORF">TKK_003200</name>
</gene>
<reference evidence="1 2" key="1">
    <citation type="journal article" date="2024" name="bioRxiv">
        <title>A reference genome for Trichogramma kaykai: A tiny desert-dwelling parasitoid wasp with competing sex-ratio distorters.</title>
        <authorList>
            <person name="Culotta J."/>
            <person name="Lindsey A.R."/>
        </authorList>
    </citation>
    <scope>NUCLEOTIDE SEQUENCE [LARGE SCALE GENOMIC DNA]</scope>
    <source>
        <strain evidence="1 2">KSX58</strain>
    </source>
</reference>
<keyword evidence="2" id="KW-1185">Reference proteome</keyword>
<dbReference type="EMBL" id="JBJJXI010000026">
    <property type="protein sequence ID" value="KAL3404226.1"/>
    <property type="molecule type" value="Genomic_DNA"/>
</dbReference>
<organism evidence="1 2">
    <name type="scientific">Trichogramma kaykai</name>
    <dbReference type="NCBI Taxonomy" id="54128"/>
    <lineage>
        <taxon>Eukaryota</taxon>
        <taxon>Metazoa</taxon>
        <taxon>Ecdysozoa</taxon>
        <taxon>Arthropoda</taxon>
        <taxon>Hexapoda</taxon>
        <taxon>Insecta</taxon>
        <taxon>Pterygota</taxon>
        <taxon>Neoptera</taxon>
        <taxon>Endopterygota</taxon>
        <taxon>Hymenoptera</taxon>
        <taxon>Apocrita</taxon>
        <taxon>Proctotrupomorpha</taxon>
        <taxon>Chalcidoidea</taxon>
        <taxon>Trichogrammatidae</taxon>
        <taxon>Trichogramma</taxon>
    </lineage>
</organism>
<name>A0ABD2XFI7_9HYME</name>
<dbReference type="Proteomes" id="UP001627154">
    <property type="component" value="Unassembled WGS sequence"/>
</dbReference>
<evidence type="ECO:0000313" key="2">
    <source>
        <dbReference type="Proteomes" id="UP001627154"/>
    </source>
</evidence>
<accession>A0ABD2XFI7</accession>
<protein>
    <submittedName>
        <fullName evidence="1">Uncharacterized protein</fullName>
    </submittedName>
</protein>
<dbReference type="AlphaFoldDB" id="A0ABD2XFI7"/>
<proteinExistence type="predicted"/>
<evidence type="ECO:0000313" key="1">
    <source>
        <dbReference type="EMBL" id="KAL3404226.1"/>
    </source>
</evidence>